<dbReference type="GO" id="GO:0006508">
    <property type="term" value="P:proteolysis"/>
    <property type="evidence" value="ECO:0007669"/>
    <property type="project" value="UniProtKB-KW"/>
</dbReference>
<sequence length="385" mass="43237">MLSLPNQRKPITLPRSAYNKIIDMEFRRNPAPPIVCNLRYANGFYTMTLCIGGNEEEIDFIIDTGSSILMVPCDYIDDWDPDWRVPSGRKYVFDNLRSDSFATDNKPIIRSIAGPGRVEGIIAQDDVLVINSWTSEVAASRLNFMLSSDDTLPAGILGLSYPQLIDRQQIPYSNVIEYLYKGGNIPSFSYSLYLRRQGSTIVLGGYDPAQFQGSFKYLSIIQQTNNQKQLLQSKMKSVYLGKTSLGISGTASFNTGVPLISLPYKTVEKLYGLLGIRSKPNLQKRTQINSNLNFGKDHFLTFEFPTTKGQSVRIRVPLSSLISHVDDDIYVLDILSNTSGQIILGSQFFESTVTYFDYTNNSIGMVESNEILNYLGPQPAQRRFI</sequence>
<dbReference type="PROSITE" id="PS51767">
    <property type="entry name" value="PEPTIDASE_A1"/>
    <property type="match status" value="1"/>
</dbReference>
<keyword evidence="3 4" id="KW-0064">Aspartyl protease</keyword>
<dbReference type="InterPro" id="IPR001461">
    <property type="entry name" value="Aspartic_peptidase_A1"/>
</dbReference>
<dbReference type="InterPro" id="IPR021109">
    <property type="entry name" value="Peptidase_aspartic_dom_sf"/>
</dbReference>
<proteinExistence type="inferred from homology"/>
<reference evidence="6 7" key="1">
    <citation type="journal article" date="2023" name="Elife">
        <title>Identification of key yeast species and microbe-microbe interactions impacting larval growth of Drosophila in the wild.</title>
        <authorList>
            <person name="Mure A."/>
            <person name="Sugiura Y."/>
            <person name="Maeda R."/>
            <person name="Honda K."/>
            <person name="Sakurai N."/>
            <person name="Takahashi Y."/>
            <person name="Watada M."/>
            <person name="Katoh T."/>
            <person name="Gotoh A."/>
            <person name="Gotoh Y."/>
            <person name="Taniguchi I."/>
            <person name="Nakamura K."/>
            <person name="Hayashi T."/>
            <person name="Katayama T."/>
            <person name="Uemura T."/>
            <person name="Hattori Y."/>
        </authorList>
    </citation>
    <scope>NUCLEOTIDE SEQUENCE [LARGE SCALE GENOMIC DNA]</scope>
    <source>
        <strain evidence="6 7">SC-9</strain>
    </source>
</reference>
<evidence type="ECO:0000256" key="3">
    <source>
        <dbReference type="ARBA" id="ARBA00022750"/>
    </source>
</evidence>
<comment type="caution">
    <text evidence="6">The sequence shown here is derived from an EMBL/GenBank/DDBJ whole genome shotgun (WGS) entry which is preliminary data.</text>
</comment>
<dbReference type="Proteomes" id="UP001360560">
    <property type="component" value="Unassembled WGS sequence"/>
</dbReference>
<evidence type="ECO:0000256" key="2">
    <source>
        <dbReference type="ARBA" id="ARBA00022729"/>
    </source>
</evidence>
<dbReference type="CDD" id="cd05471">
    <property type="entry name" value="pepsin_like"/>
    <property type="match status" value="1"/>
</dbReference>
<keyword evidence="4" id="KW-0645">Protease</keyword>
<keyword evidence="7" id="KW-1185">Reference proteome</keyword>
<gene>
    <name evidence="6" type="ORF">DASC09_020110</name>
</gene>
<evidence type="ECO:0000256" key="1">
    <source>
        <dbReference type="ARBA" id="ARBA00007447"/>
    </source>
</evidence>
<dbReference type="PROSITE" id="PS00141">
    <property type="entry name" value="ASP_PROTEASE"/>
    <property type="match status" value="1"/>
</dbReference>
<dbReference type="InterPro" id="IPR033121">
    <property type="entry name" value="PEPTIDASE_A1"/>
</dbReference>
<accession>A0AAV5QJ31</accession>
<organism evidence="6 7">
    <name type="scientific">Saccharomycopsis crataegensis</name>
    <dbReference type="NCBI Taxonomy" id="43959"/>
    <lineage>
        <taxon>Eukaryota</taxon>
        <taxon>Fungi</taxon>
        <taxon>Dikarya</taxon>
        <taxon>Ascomycota</taxon>
        <taxon>Saccharomycotina</taxon>
        <taxon>Saccharomycetes</taxon>
        <taxon>Saccharomycopsidaceae</taxon>
        <taxon>Saccharomycopsis</taxon>
    </lineage>
</organism>
<dbReference type="EMBL" id="BTFZ01000003">
    <property type="protein sequence ID" value="GMM34686.1"/>
    <property type="molecule type" value="Genomic_DNA"/>
</dbReference>
<dbReference type="Gene3D" id="2.40.70.10">
    <property type="entry name" value="Acid Proteases"/>
    <property type="match status" value="2"/>
</dbReference>
<evidence type="ECO:0000313" key="6">
    <source>
        <dbReference type="EMBL" id="GMM34686.1"/>
    </source>
</evidence>
<dbReference type="Pfam" id="PF00026">
    <property type="entry name" value="Asp"/>
    <property type="match status" value="1"/>
</dbReference>
<evidence type="ECO:0000256" key="4">
    <source>
        <dbReference type="RuleBase" id="RU000454"/>
    </source>
</evidence>
<feature type="domain" description="Peptidase A1" evidence="5">
    <location>
        <begin position="45"/>
        <end position="366"/>
    </location>
</feature>
<comment type="similarity">
    <text evidence="1 4">Belongs to the peptidase A1 family.</text>
</comment>
<dbReference type="RefSeq" id="XP_064851686.1">
    <property type="nucleotide sequence ID" value="XM_064995614.1"/>
</dbReference>
<evidence type="ECO:0000259" key="5">
    <source>
        <dbReference type="PROSITE" id="PS51767"/>
    </source>
</evidence>
<dbReference type="GeneID" id="90072665"/>
<dbReference type="PRINTS" id="PR00792">
    <property type="entry name" value="PEPSIN"/>
</dbReference>
<dbReference type="InterPro" id="IPR034164">
    <property type="entry name" value="Pepsin-like_dom"/>
</dbReference>
<keyword evidence="2" id="KW-0732">Signal</keyword>
<name>A0AAV5QJ31_9ASCO</name>
<dbReference type="GO" id="GO:0004190">
    <property type="term" value="F:aspartic-type endopeptidase activity"/>
    <property type="evidence" value="ECO:0007669"/>
    <property type="project" value="UniProtKB-KW"/>
</dbReference>
<dbReference type="InterPro" id="IPR001969">
    <property type="entry name" value="Aspartic_peptidase_AS"/>
</dbReference>
<evidence type="ECO:0000313" key="7">
    <source>
        <dbReference type="Proteomes" id="UP001360560"/>
    </source>
</evidence>
<dbReference type="AlphaFoldDB" id="A0AAV5QJ31"/>
<dbReference type="PANTHER" id="PTHR47966">
    <property type="entry name" value="BETA-SITE APP-CLEAVING ENZYME, ISOFORM A-RELATED"/>
    <property type="match status" value="1"/>
</dbReference>
<dbReference type="SUPFAM" id="SSF50630">
    <property type="entry name" value="Acid proteases"/>
    <property type="match status" value="1"/>
</dbReference>
<dbReference type="PANTHER" id="PTHR47966:SF51">
    <property type="entry name" value="BETA-SITE APP-CLEAVING ENZYME, ISOFORM A-RELATED"/>
    <property type="match status" value="1"/>
</dbReference>
<protein>
    <recommendedName>
        <fullName evidence="5">Peptidase A1 domain-containing protein</fullName>
    </recommendedName>
</protein>
<keyword evidence="4" id="KW-0378">Hydrolase</keyword>